<dbReference type="InterPro" id="IPR001222">
    <property type="entry name" value="Znf_TFIIS"/>
</dbReference>
<accession>W8QMZ0</accession>
<dbReference type="Pfam" id="PF01096">
    <property type="entry name" value="Zn_ribbon_TFIIS"/>
    <property type="match status" value="1"/>
</dbReference>
<reference evidence="6 7" key="1">
    <citation type="submission" date="2013-12" db="EMBL/GenBank/DDBJ databases">
        <authorList>
            <person name="Tong Y."/>
            <person name="Zhang J."/>
            <person name="Huang Y."/>
            <person name="Li S."/>
            <person name="Pei G."/>
            <person name="Zhang Z."/>
            <person name="Mi Z."/>
            <person name="An X."/>
        </authorList>
    </citation>
    <scope>NUCLEOTIDE SEQUENCE [LARGE SCALE GENOMIC DNA]</scope>
    <source>
        <strain evidence="6">AMIV</strain>
    </source>
</reference>
<dbReference type="RefSeq" id="YP_009021122.1">
    <property type="nucleotide sequence ID" value="NC_023848.1"/>
</dbReference>
<dbReference type="KEGG" id="vg:18938204"/>
<name>W8QMZ0_9VIRU</name>
<dbReference type="EMBL" id="KF938901">
    <property type="protein sequence ID" value="AHL67538.1"/>
    <property type="molecule type" value="Genomic_DNA"/>
</dbReference>
<dbReference type="PROSITE" id="PS51133">
    <property type="entry name" value="ZF_TFIIS_2"/>
    <property type="match status" value="1"/>
</dbReference>
<dbReference type="Gene3D" id="2.20.25.10">
    <property type="match status" value="1"/>
</dbReference>
<proteinExistence type="predicted"/>
<evidence type="ECO:0000259" key="5">
    <source>
        <dbReference type="PROSITE" id="PS51133"/>
    </source>
</evidence>
<dbReference type="GeneID" id="18938204"/>
<evidence type="ECO:0000256" key="4">
    <source>
        <dbReference type="PROSITE-ProRule" id="PRU00472"/>
    </source>
</evidence>
<keyword evidence="1" id="KW-0479">Metal-binding</keyword>
<keyword evidence="3" id="KW-0862">Zinc</keyword>
<dbReference type="GO" id="GO:0006351">
    <property type="term" value="P:DNA-templated transcription"/>
    <property type="evidence" value="ECO:0007669"/>
    <property type="project" value="InterPro"/>
</dbReference>
<dbReference type="SMART" id="SM00440">
    <property type="entry name" value="ZnF_C2C2"/>
    <property type="match status" value="1"/>
</dbReference>
<gene>
    <name evidence="6" type="ORF">AMIV_043</name>
</gene>
<keyword evidence="2 4" id="KW-0863">Zinc-finger</keyword>
<feature type="domain" description="TFIIS-type" evidence="5">
    <location>
        <begin position="92"/>
        <end position="132"/>
    </location>
</feature>
<evidence type="ECO:0000256" key="2">
    <source>
        <dbReference type="ARBA" id="ARBA00022771"/>
    </source>
</evidence>
<keyword evidence="7" id="KW-1185">Reference proteome</keyword>
<protein>
    <recommendedName>
        <fullName evidence="5">TFIIS-type domain-containing protein</fullName>
    </recommendedName>
</protein>
<dbReference type="Proteomes" id="UP000110868">
    <property type="component" value="Segment"/>
</dbReference>
<dbReference type="GO" id="GO:0008270">
    <property type="term" value="F:zinc ion binding"/>
    <property type="evidence" value="ECO:0007669"/>
    <property type="project" value="UniProtKB-KW"/>
</dbReference>
<dbReference type="GO" id="GO:0003676">
    <property type="term" value="F:nucleic acid binding"/>
    <property type="evidence" value="ECO:0007669"/>
    <property type="project" value="InterPro"/>
</dbReference>
<dbReference type="SUPFAM" id="SSF57783">
    <property type="entry name" value="Zinc beta-ribbon"/>
    <property type="match status" value="1"/>
</dbReference>
<evidence type="ECO:0000313" key="7">
    <source>
        <dbReference type="Proteomes" id="UP000110868"/>
    </source>
</evidence>
<organism evidence="6 7">
    <name type="scientific">Chloriridovirus anopheles1</name>
    <dbReference type="NCBI Taxonomy" id="1465751"/>
    <lineage>
        <taxon>Viruses</taxon>
        <taxon>Varidnaviria</taxon>
        <taxon>Bamfordvirae</taxon>
        <taxon>Nucleocytoviricota</taxon>
        <taxon>Megaviricetes</taxon>
        <taxon>Pimascovirales</taxon>
        <taxon>Pimascovirales incertae sedis</taxon>
        <taxon>Iridoviridae</taxon>
        <taxon>Betairidovirinae</taxon>
        <taxon>Chloriridovirus</taxon>
    </lineage>
</organism>
<sequence length="135" mass="15736">MSDREELCDILGRYFSKSKNIQYVLNKTSGPDQHKKIYELMCMLHQTKDLSRVLPHLKTNQLIWKKEVFEEEIAKEEEENNFMVSPYEISEGVLECRKCGCKQIFSFSKQTRSADEPTTVFALCSKCGHKWCEGS</sequence>
<evidence type="ECO:0000313" key="6">
    <source>
        <dbReference type="EMBL" id="AHL67538.1"/>
    </source>
</evidence>
<evidence type="ECO:0000256" key="3">
    <source>
        <dbReference type="ARBA" id="ARBA00022833"/>
    </source>
</evidence>
<evidence type="ECO:0000256" key="1">
    <source>
        <dbReference type="ARBA" id="ARBA00022723"/>
    </source>
</evidence>
<dbReference type="OrthoDB" id="23494at10239"/>